<dbReference type="Gene3D" id="1.20.120.910">
    <property type="entry name" value="DksA, coiled-coil domain"/>
    <property type="match status" value="1"/>
</dbReference>
<evidence type="ECO:0000259" key="5">
    <source>
        <dbReference type="Pfam" id="PF01258"/>
    </source>
</evidence>
<dbReference type="Pfam" id="PF01258">
    <property type="entry name" value="zf-dskA_traR"/>
    <property type="match status" value="1"/>
</dbReference>
<evidence type="ECO:0000256" key="2">
    <source>
        <dbReference type="ARBA" id="ARBA00022771"/>
    </source>
</evidence>
<evidence type="ECO:0000313" key="6">
    <source>
        <dbReference type="EMBL" id="HGI31358.1"/>
    </source>
</evidence>
<dbReference type="PANTHER" id="PTHR33823">
    <property type="entry name" value="RNA POLYMERASE-BINDING TRANSCRIPTION FACTOR DKSA-RELATED"/>
    <property type="match status" value="1"/>
</dbReference>
<dbReference type="AlphaFoldDB" id="A0A7V3YHU0"/>
<dbReference type="GO" id="GO:0008270">
    <property type="term" value="F:zinc ion binding"/>
    <property type="evidence" value="ECO:0007669"/>
    <property type="project" value="UniProtKB-KW"/>
</dbReference>
<gene>
    <name evidence="6" type="ORF">ENV30_08665</name>
</gene>
<dbReference type="SUPFAM" id="SSF109635">
    <property type="entry name" value="DnaK suppressor protein DksA, alpha-hairpin domain"/>
    <property type="match status" value="1"/>
</dbReference>
<protein>
    <recommendedName>
        <fullName evidence="5">Zinc finger DksA/TraR C4-type domain-containing protein</fullName>
    </recommendedName>
</protein>
<feature type="domain" description="Zinc finger DksA/TraR C4-type" evidence="5">
    <location>
        <begin position="79"/>
        <end position="113"/>
    </location>
</feature>
<evidence type="ECO:0000256" key="4">
    <source>
        <dbReference type="PROSITE-ProRule" id="PRU00510"/>
    </source>
</evidence>
<feature type="zinc finger region" description="dksA C4-type" evidence="4">
    <location>
        <begin position="84"/>
        <end position="108"/>
    </location>
</feature>
<comment type="caution">
    <text evidence="6">The sequence shown here is derived from an EMBL/GenBank/DDBJ whole genome shotgun (WGS) entry which is preliminary data.</text>
</comment>
<dbReference type="InterPro" id="IPR000962">
    <property type="entry name" value="Znf_DskA_TraR"/>
</dbReference>
<dbReference type="PROSITE" id="PS01102">
    <property type="entry name" value="ZF_DKSA_1"/>
    <property type="match status" value="1"/>
</dbReference>
<accession>A0A7V3YHU0</accession>
<sequence length="118" mass="13612">MDEEKKAQFQAELLRLRKEVTEALARRTQDAQGRTGGEALDEADMGNATLSMELELSSRRMLLETLEMIDKALRRIEAGTYDTCEICRRKIPLERLQAIPYTSYCVECQAKQEARRKK</sequence>
<keyword evidence="2" id="KW-0863">Zinc-finger</keyword>
<keyword evidence="3" id="KW-0862">Zinc</keyword>
<dbReference type="EMBL" id="DTFV01000124">
    <property type="protein sequence ID" value="HGI31358.1"/>
    <property type="molecule type" value="Genomic_DNA"/>
</dbReference>
<dbReference type="InterPro" id="IPR037187">
    <property type="entry name" value="DnaK_N"/>
</dbReference>
<keyword evidence="1" id="KW-0479">Metal-binding</keyword>
<dbReference type="InterPro" id="IPR020458">
    <property type="entry name" value="Znf_DskA_TraR_CS"/>
</dbReference>
<evidence type="ECO:0000256" key="1">
    <source>
        <dbReference type="ARBA" id="ARBA00022723"/>
    </source>
</evidence>
<name>A0A7V3YHU0_9BACT</name>
<dbReference type="PROSITE" id="PS51128">
    <property type="entry name" value="ZF_DKSA_2"/>
    <property type="match status" value="1"/>
</dbReference>
<proteinExistence type="predicted"/>
<organism evidence="6">
    <name type="scientific">Candidatus Caldatribacterium californiense</name>
    <dbReference type="NCBI Taxonomy" id="1454726"/>
    <lineage>
        <taxon>Bacteria</taxon>
        <taxon>Pseudomonadati</taxon>
        <taxon>Atribacterota</taxon>
        <taxon>Atribacteria</taxon>
        <taxon>Atribacterales</taxon>
        <taxon>Candidatus Caldatribacteriaceae</taxon>
        <taxon>Candidatus Caldatribacterium</taxon>
    </lineage>
</organism>
<dbReference type="SUPFAM" id="SSF57716">
    <property type="entry name" value="Glucocorticoid receptor-like (DNA-binding domain)"/>
    <property type="match status" value="1"/>
</dbReference>
<dbReference type="PANTHER" id="PTHR33823:SF4">
    <property type="entry name" value="GENERAL STRESS PROTEIN 16O"/>
    <property type="match status" value="1"/>
</dbReference>
<reference evidence="6" key="1">
    <citation type="journal article" date="2020" name="mSystems">
        <title>Genome- and Community-Level Interaction Insights into Carbon Utilization and Element Cycling Functions of Hydrothermarchaeota in Hydrothermal Sediment.</title>
        <authorList>
            <person name="Zhou Z."/>
            <person name="Liu Y."/>
            <person name="Xu W."/>
            <person name="Pan J."/>
            <person name="Luo Z.H."/>
            <person name="Li M."/>
        </authorList>
    </citation>
    <scope>NUCLEOTIDE SEQUENCE [LARGE SCALE GENOMIC DNA]</scope>
    <source>
        <strain evidence="6">SpSt-747</strain>
    </source>
</reference>
<evidence type="ECO:0000256" key="3">
    <source>
        <dbReference type="ARBA" id="ARBA00022833"/>
    </source>
</evidence>